<evidence type="ECO:0000256" key="1">
    <source>
        <dbReference type="SAM" id="MobiDB-lite"/>
    </source>
</evidence>
<dbReference type="Proteomes" id="UP000199668">
    <property type="component" value="Unassembled WGS sequence"/>
</dbReference>
<dbReference type="OrthoDB" id="2661952at2"/>
<proteinExistence type="predicted"/>
<evidence type="ECO:0000313" key="3">
    <source>
        <dbReference type="Proteomes" id="UP000199668"/>
    </source>
</evidence>
<organism evidence="2 3">
    <name type="scientific">Salibacterium qingdaonense</name>
    <dbReference type="NCBI Taxonomy" id="266892"/>
    <lineage>
        <taxon>Bacteria</taxon>
        <taxon>Bacillati</taxon>
        <taxon>Bacillota</taxon>
        <taxon>Bacilli</taxon>
        <taxon>Bacillales</taxon>
        <taxon>Bacillaceae</taxon>
    </lineage>
</organism>
<dbReference type="RefSeq" id="WP_090927629.1">
    <property type="nucleotide sequence ID" value="NZ_FOTY01000021.1"/>
</dbReference>
<gene>
    <name evidence="2" type="ORF">SAMN04488054_12141</name>
</gene>
<dbReference type="AlphaFoldDB" id="A0A1I4NYJ9"/>
<name>A0A1I4NYJ9_9BACI</name>
<keyword evidence="3" id="KW-1185">Reference proteome</keyword>
<feature type="compositionally biased region" description="Basic residues" evidence="1">
    <location>
        <begin position="1"/>
        <end position="10"/>
    </location>
</feature>
<accession>A0A1I4NYJ9</accession>
<sequence>MTKYVKKKQSKKPEKPEIMPPIQVFDVDEEDRGEAKEDQHETEEETETAAPEGETTHPSGKQEEQTTKPPTFDESHIRKTIYFTNDNWRKLQEEKTKNRRSATRIVNQALENYFG</sequence>
<protein>
    <submittedName>
        <fullName evidence="2">Uncharacterized protein</fullName>
    </submittedName>
</protein>
<reference evidence="2 3" key="1">
    <citation type="submission" date="2016-10" db="EMBL/GenBank/DDBJ databases">
        <authorList>
            <person name="de Groot N.N."/>
        </authorList>
    </citation>
    <scope>NUCLEOTIDE SEQUENCE [LARGE SCALE GENOMIC DNA]</scope>
    <source>
        <strain evidence="2 3">CGMCC 1.6134</strain>
    </source>
</reference>
<feature type="compositionally biased region" description="Basic and acidic residues" evidence="1">
    <location>
        <begin position="60"/>
        <end position="77"/>
    </location>
</feature>
<evidence type="ECO:0000313" key="2">
    <source>
        <dbReference type="EMBL" id="SFM20380.1"/>
    </source>
</evidence>
<dbReference type="EMBL" id="FOTY01000021">
    <property type="protein sequence ID" value="SFM20380.1"/>
    <property type="molecule type" value="Genomic_DNA"/>
</dbReference>
<feature type="region of interest" description="Disordered" evidence="1">
    <location>
        <begin position="1"/>
        <end position="77"/>
    </location>
</feature>